<gene>
    <name evidence="1" type="ORF">SAMN04487908_12514</name>
</gene>
<dbReference type="OrthoDB" id="5540894at2"/>
<reference evidence="2" key="1">
    <citation type="submission" date="2016-11" db="EMBL/GenBank/DDBJ databases">
        <authorList>
            <person name="Varghese N."/>
            <person name="Submissions S."/>
        </authorList>
    </citation>
    <scope>NUCLEOTIDE SEQUENCE [LARGE SCALE GENOMIC DNA]</scope>
    <source>
        <strain evidence="2">DSM 26349</strain>
    </source>
</reference>
<sequence length="311" mass="36377">MKILYNHQGKMSESKQFKMFEKDFDQNIEFLDDFTNLINLSGRIIAFISDKNFHIVNARLLDNSVQTLRSIKLCCSIGSFSDANTLVRKLRDDLLLYTYILTVVNKRKPFTEESLENFSMENQEEFLKSFSNLQFNTTLNDDEKAVTAWLENKVLELPRKIRMKLSFENYMKVLQTDPKISQILINYKLGNYWEILRSKLNNYVHNNGSQFSSHNLIQIHNQHLEIYFGNVNVRTSYIITLFLVLITMIESALISSGDMIDYLDCGMEPPEDCQYEIAAFIQSYIDNKVVKIHPELKQFLKDNNINGMKII</sequence>
<dbReference type="EMBL" id="FQYV01000025">
    <property type="protein sequence ID" value="SHJ77052.1"/>
    <property type="molecule type" value="Genomic_DNA"/>
</dbReference>
<dbReference type="AlphaFoldDB" id="A0A1M6M0M8"/>
<organism evidence="1 2">
    <name type="scientific">Aequorivita viscosa</name>
    <dbReference type="NCBI Taxonomy" id="797419"/>
    <lineage>
        <taxon>Bacteria</taxon>
        <taxon>Pseudomonadati</taxon>
        <taxon>Bacteroidota</taxon>
        <taxon>Flavobacteriia</taxon>
        <taxon>Flavobacteriales</taxon>
        <taxon>Flavobacteriaceae</taxon>
        <taxon>Aequorivita</taxon>
    </lineage>
</organism>
<proteinExistence type="predicted"/>
<dbReference type="RefSeq" id="WP_143036886.1">
    <property type="nucleotide sequence ID" value="NZ_FNNS01000024.1"/>
</dbReference>
<keyword evidence="2" id="KW-1185">Reference proteome</keyword>
<evidence type="ECO:0000313" key="1">
    <source>
        <dbReference type="EMBL" id="SHJ77052.1"/>
    </source>
</evidence>
<dbReference type="STRING" id="797419.SAMN05216556_12446"/>
<protein>
    <submittedName>
        <fullName evidence="1">Uncharacterized protein</fullName>
    </submittedName>
</protein>
<dbReference type="Proteomes" id="UP000184172">
    <property type="component" value="Unassembled WGS sequence"/>
</dbReference>
<evidence type="ECO:0000313" key="2">
    <source>
        <dbReference type="Proteomes" id="UP000184172"/>
    </source>
</evidence>
<name>A0A1M6M0M8_9FLAO</name>
<accession>A0A1M6M0M8</accession>